<dbReference type="Proteomes" id="UP001597176">
    <property type="component" value="Unassembled WGS sequence"/>
</dbReference>
<dbReference type="Pfam" id="PF00589">
    <property type="entry name" value="Phage_integrase"/>
    <property type="match status" value="1"/>
</dbReference>
<keyword evidence="6" id="KW-1185">Reference proteome</keyword>
<name>A0ABW3X568_9HYPH</name>
<evidence type="ECO:0000313" key="6">
    <source>
        <dbReference type="Proteomes" id="UP001597176"/>
    </source>
</evidence>
<proteinExistence type="predicted"/>
<dbReference type="InterPro" id="IPR010998">
    <property type="entry name" value="Integrase_recombinase_N"/>
</dbReference>
<dbReference type="InterPro" id="IPR013762">
    <property type="entry name" value="Integrase-like_cat_sf"/>
</dbReference>
<dbReference type="PROSITE" id="PS51898">
    <property type="entry name" value="TYR_RECOMBINASE"/>
    <property type="match status" value="1"/>
</dbReference>
<dbReference type="RefSeq" id="WP_238209289.1">
    <property type="nucleotide sequence ID" value="NZ_JBHTND010000054.1"/>
</dbReference>
<keyword evidence="1" id="KW-0238">DNA-binding</keyword>
<evidence type="ECO:0000313" key="5">
    <source>
        <dbReference type="EMBL" id="MFD1304113.1"/>
    </source>
</evidence>
<evidence type="ECO:0000259" key="4">
    <source>
        <dbReference type="PROSITE" id="PS51898"/>
    </source>
</evidence>
<evidence type="ECO:0000256" key="2">
    <source>
        <dbReference type="ARBA" id="ARBA00023172"/>
    </source>
</evidence>
<dbReference type="Gene3D" id="1.10.443.10">
    <property type="entry name" value="Intergrase catalytic core"/>
    <property type="match status" value="1"/>
</dbReference>
<organism evidence="5 6">
    <name type="scientific">Methylobacterium marchantiae</name>
    <dbReference type="NCBI Taxonomy" id="600331"/>
    <lineage>
        <taxon>Bacteria</taxon>
        <taxon>Pseudomonadati</taxon>
        <taxon>Pseudomonadota</taxon>
        <taxon>Alphaproteobacteria</taxon>
        <taxon>Hyphomicrobiales</taxon>
        <taxon>Methylobacteriaceae</taxon>
        <taxon>Methylobacterium</taxon>
    </lineage>
</organism>
<dbReference type="Gene3D" id="1.10.150.130">
    <property type="match status" value="1"/>
</dbReference>
<sequence>MTEPYGTEAFWRDYRSALEGKPVETKGPASGTLSWLIAKHLTTAEWSGLRPATRKQRHGFYRTMEKTAGNEPLKAIDRRAVLAGRDRRRDRPYAANNFLKALRGLFGWAVNAGYMTVDPTLGIKPLAGNNDDGFHSWSEEELERFEAHWPLGTRQRLAFDLLLYTGLRRGDAVRLGRPHVRDGEFTMRTEKTGMVVIAPILPPLAASIAATRTGELTFLATERGMPFGKESFGNWFGKACRAAECPGSAHGLRKAGARRAAEGGASEAQLNALFGWADGSRESATYTRTANRAKLAREARRNPAPTIKVREA</sequence>
<feature type="region of interest" description="Disordered" evidence="3">
    <location>
        <begin position="290"/>
        <end position="312"/>
    </location>
</feature>
<comment type="caution">
    <text evidence="5">The sequence shown here is derived from an EMBL/GenBank/DDBJ whole genome shotgun (WGS) entry which is preliminary data.</text>
</comment>
<reference evidence="6" key="1">
    <citation type="journal article" date="2019" name="Int. J. Syst. Evol. Microbiol.">
        <title>The Global Catalogue of Microorganisms (GCM) 10K type strain sequencing project: providing services to taxonomists for standard genome sequencing and annotation.</title>
        <authorList>
            <consortium name="The Broad Institute Genomics Platform"/>
            <consortium name="The Broad Institute Genome Sequencing Center for Infectious Disease"/>
            <person name="Wu L."/>
            <person name="Ma J."/>
        </authorList>
    </citation>
    <scope>NUCLEOTIDE SEQUENCE [LARGE SCALE GENOMIC DNA]</scope>
    <source>
        <strain evidence="6">CCUG 56108</strain>
    </source>
</reference>
<dbReference type="EMBL" id="JBHTND010000054">
    <property type="protein sequence ID" value="MFD1304113.1"/>
    <property type="molecule type" value="Genomic_DNA"/>
</dbReference>
<dbReference type="InterPro" id="IPR002104">
    <property type="entry name" value="Integrase_catalytic"/>
</dbReference>
<dbReference type="InterPro" id="IPR011010">
    <property type="entry name" value="DNA_brk_join_enz"/>
</dbReference>
<keyword evidence="2" id="KW-0233">DNA recombination</keyword>
<evidence type="ECO:0000256" key="1">
    <source>
        <dbReference type="ARBA" id="ARBA00023125"/>
    </source>
</evidence>
<gene>
    <name evidence="5" type="ORF">ACFQ4G_21375</name>
</gene>
<feature type="domain" description="Tyr recombinase" evidence="4">
    <location>
        <begin position="132"/>
        <end position="300"/>
    </location>
</feature>
<evidence type="ECO:0000256" key="3">
    <source>
        <dbReference type="SAM" id="MobiDB-lite"/>
    </source>
</evidence>
<protein>
    <submittedName>
        <fullName evidence="5">Tyrosine-type recombinase/integrase</fullName>
    </submittedName>
</protein>
<accession>A0ABW3X568</accession>
<dbReference type="SUPFAM" id="SSF56349">
    <property type="entry name" value="DNA breaking-rejoining enzymes"/>
    <property type="match status" value="1"/>
</dbReference>